<accession>A0A3A1YJL5</accession>
<keyword evidence="1" id="KW-0812">Transmembrane</keyword>
<evidence type="ECO:0000256" key="1">
    <source>
        <dbReference type="SAM" id="Phobius"/>
    </source>
</evidence>
<keyword evidence="1" id="KW-0472">Membrane</keyword>
<evidence type="ECO:0000313" key="2">
    <source>
        <dbReference type="EMBL" id="RIY38463.1"/>
    </source>
</evidence>
<feature type="transmembrane region" description="Helical" evidence="1">
    <location>
        <begin position="193"/>
        <end position="218"/>
    </location>
</feature>
<protein>
    <submittedName>
        <fullName evidence="2">Uncharacterized protein</fullName>
    </submittedName>
</protein>
<organism evidence="2 3">
    <name type="scientific">Psittacicella gerlachiana</name>
    <dbReference type="NCBI Taxonomy" id="2028574"/>
    <lineage>
        <taxon>Bacteria</taxon>
        <taxon>Pseudomonadati</taxon>
        <taxon>Pseudomonadota</taxon>
        <taxon>Gammaproteobacteria</taxon>
        <taxon>Pasteurellales</taxon>
        <taxon>Psittacicellaceae</taxon>
        <taxon>Psittacicella</taxon>
    </lineage>
</organism>
<feature type="transmembrane region" description="Helical" evidence="1">
    <location>
        <begin position="152"/>
        <end position="173"/>
    </location>
</feature>
<gene>
    <name evidence="2" type="ORF">CKF59_00840</name>
</gene>
<dbReference type="AlphaFoldDB" id="A0A3A1YJL5"/>
<dbReference type="EMBL" id="NRJF01000024">
    <property type="protein sequence ID" value="RIY38463.1"/>
    <property type="molecule type" value="Genomic_DNA"/>
</dbReference>
<evidence type="ECO:0000313" key="3">
    <source>
        <dbReference type="Proteomes" id="UP000265964"/>
    </source>
</evidence>
<dbReference type="RefSeq" id="WP_119534092.1">
    <property type="nucleotide sequence ID" value="NZ_NRJF01000024.1"/>
</dbReference>
<keyword evidence="3" id="KW-1185">Reference proteome</keyword>
<dbReference type="OrthoDB" id="5675202at2"/>
<name>A0A3A1YJL5_9GAMM</name>
<dbReference type="Proteomes" id="UP000265964">
    <property type="component" value="Unassembled WGS sequence"/>
</dbReference>
<sequence length="230" mass="27389">MKTNNLDKIDAQRVQSIVQNYQRHQEEYKVKNQPEVNALINYYRELIPGVRAFIKRINQSPQDETVKISEGVQKSLKYGVLLNPLSTFASNFEEENSQLSMDLLRLYVDLDQVYSYLYSTRDWEHEQIYLDKFVSRHDLKLVNLVLEQMYDYLNTVLINLYSIYAYAVSYYYGTDSDSDIFNYRMLQPQSPHILISPFTRLRGVNFMYFFVIASQLYYNPKNNYLMGIYN</sequence>
<keyword evidence="1" id="KW-1133">Transmembrane helix</keyword>
<comment type="caution">
    <text evidence="2">The sequence shown here is derived from an EMBL/GenBank/DDBJ whole genome shotgun (WGS) entry which is preliminary data.</text>
</comment>
<proteinExistence type="predicted"/>
<reference evidence="2 3" key="1">
    <citation type="submission" date="2017-08" db="EMBL/GenBank/DDBJ databases">
        <title>Reclassification of Bisgaard taxon 37 and 44.</title>
        <authorList>
            <person name="Christensen H."/>
        </authorList>
    </citation>
    <scope>NUCLEOTIDE SEQUENCE [LARGE SCALE GENOMIC DNA]</scope>
    <source>
        <strain evidence="2 3">EEAB3T1</strain>
    </source>
</reference>